<dbReference type="KEGG" id="fls:GLV81_07815"/>
<accession>A0A6I6G6R7</accession>
<sequence length="216" mass="24064">MDYITSGPKTTTLTITSADGCANTGNISYTPLCVMPIRLQSFYASWQQEAAQLQWQVANASAFSHFIVEKSMDGMRYEPIATIPFTMAQAKYMYIDRQASAGRGTHYYRLRLMDVDGSYTYSTIEQLKGKAAEVLAYPNPFGTAIQVMLPSTLQGPVSLVLYGPSGQALLQERYLQQTLPRSLQIGVPASWPSGVYLLRIQSANDQWRIPLWRSGN</sequence>
<organism evidence="1 2">
    <name type="scientific">Phnomibacter ginsenosidimutans</name>
    <dbReference type="NCBI Taxonomy" id="2676868"/>
    <lineage>
        <taxon>Bacteria</taxon>
        <taxon>Pseudomonadati</taxon>
        <taxon>Bacteroidota</taxon>
        <taxon>Chitinophagia</taxon>
        <taxon>Chitinophagales</taxon>
        <taxon>Chitinophagaceae</taxon>
        <taxon>Phnomibacter</taxon>
    </lineage>
</organism>
<gene>
    <name evidence="1" type="ORF">GLV81_07815</name>
</gene>
<dbReference type="EMBL" id="CP046566">
    <property type="protein sequence ID" value="QGW28017.1"/>
    <property type="molecule type" value="Genomic_DNA"/>
</dbReference>
<reference evidence="1 2" key="1">
    <citation type="submission" date="2019-11" db="EMBL/GenBank/DDBJ databases">
        <authorList>
            <person name="Im W.T."/>
        </authorList>
    </citation>
    <scope>NUCLEOTIDE SEQUENCE [LARGE SCALE GENOMIC DNA]</scope>
    <source>
        <strain evidence="1 2">SB-02</strain>
    </source>
</reference>
<dbReference type="Gene3D" id="2.60.40.10">
    <property type="entry name" value="Immunoglobulins"/>
    <property type="match status" value="1"/>
</dbReference>
<dbReference type="Proteomes" id="UP000426027">
    <property type="component" value="Chromosome"/>
</dbReference>
<dbReference type="NCBIfam" id="TIGR04183">
    <property type="entry name" value="Por_Secre_tail"/>
    <property type="match status" value="1"/>
</dbReference>
<evidence type="ECO:0000313" key="1">
    <source>
        <dbReference type="EMBL" id="QGW28017.1"/>
    </source>
</evidence>
<dbReference type="InterPro" id="IPR013783">
    <property type="entry name" value="Ig-like_fold"/>
</dbReference>
<evidence type="ECO:0000313" key="2">
    <source>
        <dbReference type="Proteomes" id="UP000426027"/>
    </source>
</evidence>
<dbReference type="AlphaFoldDB" id="A0A6I6G6R7"/>
<dbReference type="RefSeq" id="WP_157478327.1">
    <property type="nucleotide sequence ID" value="NZ_CP046566.1"/>
</dbReference>
<dbReference type="InterPro" id="IPR026444">
    <property type="entry name" value="Secre_tail"/>
</dbReference>
<proteinExistence type="predicted"/>
<name>A0A6I6G6R7_9BACT</name>
<keyword evidence="2" id="KW-1185">Reference proteome</keyword>
<protein>
    <submittedName>
        <fullName evidence="1">T9SS type A sorting domain-containing protein</fullName>
    </submittedName>
</protein>